<dbReference type="PATRIC" id="fig|931276.5.peg.4858"/>
<reference evidence="3 4" key="1">
    <citation type="submission" date="2013-02" db="EMBL/GenBank/DDBJ databases">
        <title>Genome sequence of Clostridium saccharoperbutylacetonicum N1-4(HMT).</title>
        <authorList>
            <person name="Poehlein A."/>
            <person name="Daniel R."/>
        </authorList>
    </citation>
    <scope>NUCLEOTIDE SEQUENCE [LARGE SCALE GENOMIC DNA]</scope>
    <source>
        <strain evidence="4">N1-4(HMT)</strain>
    </source>
</reference>
<protein>
    <submittedName>
        <fullName evidence="3">CRISPR-associated endoribonuclease Cas6</fullName>
    </submittedName>
</protein>
<dbReference type="NCBIfam" id="TIGR01877">
    <property type="entry name" value="cas_cas6"/>
    <property type="match status" value="1"/>
</dbReference>
<feature type="domain" description="CRISPR associated protein Cas6 C-terminal" evidence="2">
    <location>
        <begin position="118"/>
        <end position="243"/>
    </location>
</feature>
<dbReference type="AlphaFoldDB" id="M1MKV7"/>
<dbReference type="Gene3D" id="3.30.70.1890">
    <property type="match status" value="1"/>
</dbReference>
<dbReference type="Gene3D" id="3.30.70.1900">
    <property type="match status" value="1"/>
</dbReference>
<name>M1MKV7_9CLOT</name>
<dbReference type="PANTHER" id="PTHR36984">
    <property type="entry name" value="CRISPR-ASSOCIATED ENDORIBONUCLEASE CAS6 1"/>
    <property type="match status" value="1"/>
</dbReference>
<dbReference type="Pfam" id="PF01881">
    <property type="entry name" value="Cas_Cas6_C"/>
    <property type="match status" value="1"/>
</dbReference>
<keyword evidence="1" id="KW-0051">Antiviral defense</keyword>
<dbReference type="RefSeq" id="WP_015394878.1">
    <property type="nucleotide sequence ID" value="NC_020291.1"/>
</dbReference>
<proteinExistence type="predicted"/>
<dbReference type="PANTHER" id="PTHR36984:SF3">
    <property type="entry name" value="CRISPR-ASSOCIATED ENDORIBONUCLEASE CAS6"/>
    <property type="match status" value="1"/>
</dbReference>
<dbReference type="GO" id="GO:0051607">
    <property type="term" value="P:defense response to virus"/>
    <property type="evidence" value="ECO:0007669"/>
    <property type="project" value="UniProtKB-KW"/>
</dbReference>
<evidence type="ECO:0000313" key="3">
    <source>
        <dbReference type="EMBL" id="AGF58569.1"/>
    </source>
</evidence>
<accession>M1MKV7</accession>
<dbReference type="CDD" id="cd21140">
    <property type="entry name" value="Cas6_I-like"/>
    <property type="match status" value="1"/>
</dbReference>
<gene>
    <name evidence="3" type="primary">cas6</name>
    <name evidence="3" type="ORF">Cspa_c48160</name>
</gene>
<keyword evidence="4" id="KW-1185">Reference proteome</keyword>
<dbReference type="InterPro" id="IPR010156">
    <property type="entry name" value="CRISPR-assoc_prot_Cas6"/>
</dbReference>
<evidence type="ECO:0000313" key="4">
    <source>
        <dbReference type="Proteomes" id="UP000011728"/>
    </source>
</evidence>
<dbReference type="HOGENOM" id="CLU_090947_0_0_9"/>
<dbReference type="eggNOG" id="COG1583">
    <property type="taxonomic scope" value="Bacteria"/>
</dbReference>
<sequence>MRIKVIFKAEENKFPLSYRMMISSVIKKSLEISDEEYFKNMYYYEEKKNKRIKPFTFSVFFKDYKIEKEEVNLNGQGSIIISTPDYNFGIILYNGLLRLRKHEYKKYKINIEKVLLEKEKLISEGEILCKTLSPINIKSKDNRAVAIEDLEQFNAELNYISNIALETYNGKGLKEELKFTPVKMKKVVAKEKITDFKLLNGKEFIYIEGYAGIFKLQGSIEDLNLLKQLGVGFRRSEGFGLFDLV</sequence>
<dbReference type="KEGG" id="csr:Cspa_c48160"/>
<evidence type="ECO:0000259" key="2">
    <source>
        <dbReference type="Pfam" id="PF01881"/>
    </source>
</evidence>
<dbReference type="InterPro" id="IPR045747">
    <property type="entry name" value="CRISPR-assoc_prot_Cas6_N_sf"/>
</dbReference>
<dbReference type="InterPro" id="IPR049435">
    <property type="entry name" value="Cas_Cas6_C"/>
</dbReference>
<dbReference type="OrthoDB" id="45555at2"/>
<organism evidence="3 4">
    <name type="scientific">Clostridium saccharoperbutylacetonicum N1-4(HMT)</name>
    <dbReference type="NCBI Taxonomy" id="931276"/>
    <lineage>
        <taxon>Bacteria</taxon>
        <taxon>Bacillati</taxon>
        <taxon>Bacillota</taxon>
        <taxon>Clostridia</taxon>
        <taxon>Eubacteriales</taxon>
        <taxon>Clostridiaceae</taxon>
        <taxon>Clostridium</taxon>
    </lineage>
</organism>
<dbReference type="EMBL" id="CP004121">
    <property type="protein sequence ID" value="AGF58569.1"/>
    <property type="molecule type" value="Genomic_DNA"/>
</dbReference>
<dbReference type="GO" id="GO:0016788">
    <property type="term" value="F:hydrolase activity, acting on ester bonds"/>
    <property type="evidence" value="ECO:0007669"/>
    <property type="project" value="InterPro"/>
</dbReference>
<dbReference type="Proteomes" id="UP000011728">
    <property type="component" value="Chromosome"/>
</dbReference>
<evidence type="ECO:0000256" key="1">
    <source>
        <dbReference type="ARBA" id="ARBA00023118"/>
    </source>
</evidence>